<feature type="transmembrane region" description="Helical" evidence="1">
    <location>
        <begin position="43"/>
        <end position="63"/>
    </location>
</feature>
<proteinExistence type="predicted"/>
<dbReference type="InterPro" id="IPR024414">
    <property type="entry name" value="Uncharacterised_PrgI"/>
</dbReference>
<keyword evidence="1" id="KW-0812">Transmembrane</keyword>
<evidence type="ECO:0000256" key="1">
    <source>
        <dbReference type="SAM" id="Phobius"/>
    </source>
</evidence>
<dbReference type="AlphaFoldDB" id="A0A1F6CIG4"/>
<keyword evidence="1" id="KW-0472">Membrane</keyword>
<comment type="caution">
    <text evidence="2">The sequence shown here is derived from an EMBL/GenBank/DDBJ whole genome shotgun (WGS) entry which is preliminary data.</text>
</comment>
<organism evidence="2 3">
    <name type="scientific">Candidatus Kaiserbacteria bacterium RIFCSPHIGHO2_01_FULL_54_36b</name>
    <dbReference type="NCBI Taxonomy" id="1798483"/>
    <lineage>
        <taxon>Bacteria</taxon>
        <taxon>Candidatus Kaiseribacteriota</taxon>
    </lineage>
</organism>
<evidence type="ECO:0000313" key="3">
    <source>
        <dbReference type="Proteomes" id="UP000176445"/>
    </source>
</evidence>
<dbReference type="Proteomes" id="UP000176445">
    <property type="component" value="Unassembled WGS sequence"/>
</dbReference>
<name>A0A1F6CIG4_9BACT</name>
<evidence type="ECO:0000313" key="2">
    <source>
        <dbReference type="EMBL" id="OGG48770.1"/>
    </source>
</evidence>
<evidence type="ECO:0008006" key="4">
    <source>
        <dbReference type="Google" id="ProtNLM"/>
    </source>
</evidence>
<dbReference type="Pfam" id="PF12666">
    <property type="entry name" value="PrgI"/>
    <property type="match status" value="1"/>
</dbReference>
<accession>A0A1F6CIG4</accession>
<keyword evidence="1" id="KW-1133">Transmembrane helix</keyword>
<reference evidence="2 3" key="1">
    <citation type="journal article" date="2016" name="Nat. Commun.">
        <title>Thousands of microbial genomes shed light on interconnected biogeochemical processes in an aquifer system.</title>
        <authorList>
            <person name="Anantharaman K."/>
            <person name="Brown C.T."/>
            <person name="Hug L.A."/>
            <person name="Sharon I."/>
            <person name="Castelle C.J."/>
            <person name="Probst A.J."/>
            <person name="Thomas B.C."/>
            <person name="Singh A."/>
            <person name="Wilkins M.J."/>
            <person name="Karaoz U."/>
            <person name="Brodie E.L."/>
            <person name="Williams K.H."/>
            <person name="Hubbard S.S."/>
            <person name="Banfield J.F."/>
        </authorList>
    </citation>
    <scope>NUCLEOTIDE SEQUENCE [LARGE SCALE GENOMIC DNA]</scope>
</reference>
<sequence length="174" mass="19560">MQFQVPQFIEVEDKIFGPLTFKQFIYIGGGLGASYVLWRIFPIYLAGPFIAAVAGLAAGLAFFQLNGRPFIVGLENGFFFLIRSKLYLWNNSRKKRAEAPAATILASDRAEIYVPKLSESRLHELSWSLDIKERIAAGVADEEERHTVRTQENIVAPMRTARQALSSFSEDSSR</sequence>
<feature type="transmembrane region" description="Helical" evidence="1">
    <location>
        <begin position="20"/>
        <end position="38"/>
    </location>
</feature>
<gene>
    <name evidence="2" type="ORF">A2704_03575</name>
</gene>
<dbReference type="EMBL" id="MFKW01000085">
    <property type="protein sequence ID" value="OGG48770.1"/>
    <property type="molecule type" value="Genomic_DNA"/>
</dbReference>
<protein>
    <recommendedName>
        <fullName evidence="4">PrgI family protein</fullName>
    </recommendedName>
</protein>